<dbReference type="Proteomes" id="UP000696485">
    <property type="component" value="Unassembled WGS sequence"/>
</dbReference>
<dbReference type="EC" id="2.4.1.-" evidence="10"/>
<evidence type="ECO:0000256" key="2">
    <source>
        <dbReference type="ARBA" id="ARBA00004589"/>
    </source>
</evidence>
<keyword evidence="7" id="KW-1015">Disulfide bond</keyword>
<organism evidence="12 13">
    <name type="scientific">Podila minutissima</name>
    <dbReference type="NCBI Taxonomy" id="64525"/>
    <lineage>
        <taxon>Eukaryota</taxon>
        <taxon>Fungi</taxon>
        <taxon>Fungi incertae sedis</taxon>
        <taxon>Mucoromycota</taxon>
        <taxon>Mortierellomycotina</taxon>
        <taxon>Mortierellomycetes</taxon>
        <taxon>Mortierellales</taxon>
        <taxon>Mortierellaceae</taxon>
        <taxon>Podila</taxon>
    </lineage>
</organism>
<evidence type="ECO:0000256" key="7">
    <source>
        <dbReference type="ARBA" id="ARBA00023157"/>
    </source>
</evidence>
<evidence type="ECO:0000313" key="13">
    <source>
        <dbReference type="Proteomes" id="UP000696485"/>
    </source>
</evidence>
<evidence type="ECO:0000256" key="3">
    <source>
        <dbReference type="ARBA" id="ARBA00007528"/>
    </source>
</evidence>
<dbReference type="Gene3D" id="3.20.20.80">
    <property type="entry name" value="Glycosidases"/>
    <property type="match status" value="1"/>
</dbReference>
<dbReference type="GO" id="GO:0071970">
    <property type="term" value="P:fungal-type cell wall (1-&gt;3)-beta-D-glucan biosynthetic process"/>
    <property type="evidence" value="ECO:0007669"/>
    <property type="project" value="TreeGrafter"/>
</dbReference>
<gene>
    <name evidence="12" type="primary">GAS1_1</name>
    <name evidence="12" type="ORF">BG006_005209</name>
</gene>
<keyword evidence="9 10" id="KW-0449">Lipoprotein</keyword>
<sequence length="472" mass="52138">MTRTKFFDSVTKDQFYIKGVAYQPRTLSKGFDDPLSKPSDCKRDFTLMKDLGLNTIRVDPTLNHEECMKSMQDAGIYLLLDLVVPKFSIVRTSPEYDTNIWINVRSTIDAFKEYPNTLGFFVGNEVTNNKNTTVASAYVKALLRDTKNYISAAASRKIPVGYANNDDVDIRLQIQAYFNCGKDEERIDFFGINLYEWCGTEHTYQTSGYIERTKDISSYSIPVFLSEFGCNLVTPRTFPEVKSIFGPDMTNTWSGGIVYEWSQEDNNYGLVQINPDNTVKTLSDYTSLKSVLAPLHPKGVKMDAFNEQRAPSTCPEITSTWEPNVKLPPTPSTSACDCMISSLSCVASDQAVATTESLGTLLNTICGMTSCDDISTNGKTGVYGKYSFCSPAQKLSYMYNLYYTQIGKKSAATCNFNGMAKLNAASKQSDQGCSSIKDSNSGPSASSSEAAPSQSIQFYSMAFAAALMALFV</sequence>
<name>A0A9P5VLW0_9FUNG</name>
<comment type="subcellular location">
    <subcellularLocation>
        <location evidence="1">Cell envelope</location>
    </subcellularLocation>
    <subcellularLocation>
        <location evidence="10">Cell membrane</location>
        <topology evidence="10">Lipid-anchor</topology>
        <topology evidence="10">GPI-anchor</topology>
    </subcellularLocation>
    <subcellularLocation>
        <location evidence="2">Membrane</location>
        <topology evidence="2">Lipid-anchor</topology>
        <topology evidence="2">GPI-anchor</topology>
    </subcellularLocation>
</comment>
<dbReference type="Pfam" id="PF03198">
    <property type="entry name" value="Glyco_hydro_72"/>
    <property type="match status" value="1"/>
</dbReference>
<dbReference type="AlphaFoldDB" id="A0A9P5VLW0"/>
<keyword evidence="5" id="KW-0732">Signal</keyword>
<evidence type="ECO:0000256" key="10">
    <source>
        <dbReference type="RuleBase" id="RU361209"/>
    </source>
</evidence>
<evidence type="ECO:0000256" key="9">
    <source>
        <dbReference type="ARBA" id="ARBA00023288"/>
    </source>
</evidence>
<dbReference type="PANTHER" id="PTHR31468:SF2">
    <property type="entry name" value="1,3-BETA-GLUCANOSYLTRANSFERASE GAS1"/>
    <property type="match status" value="1"/>
</dbReference>
<dbReference type="GO" id="GO:0098552">
    <property type="term" value="C:side of membrane"/>
    <property type="evidence" value="ECO:0007669"/>
    <property type="project" value="UniProtKB-KW"/>
</dbReference>
<comment type="similarity">
    <text evidence="3 10">Belongs to the glycosyl hydrolase 72 family.</text>
</comment>
<dbReference type="Pfam" id="PF07983">
    <property type="entry name" value="X8"/>
    <property type="match status" value="1"/>
</dbReference>
<evidence type="ECO:0000256" key="5">
    <source>
        <dbReference type="ARBA" id="ARBA00022729"/>
    </source>
</evidence>
<dbReference type="PANTHER" id="PTHR31468">
    <property type="entry name" value="1,3-BETA-GLUCANOSYLTRANSFERASE GAS1"/>
    <property type="match status" value="1"/>
</dbReference>
<dbReference type="InterPro" id="IPR012946">
    <property type="entry name" value="X8"/>
</dbReference>
<dbReference type="GO" id="GO:0005886">
    <property type="term" value="C:plasma membrane"/>
    <property type="evidence" value="ECO:0007669"/>
    <property type="project" value="UniProtKB-SubCell"/>
</dbReference>
<proteinExistence type="inferred from homology"/>
<evidence type="ECO:0000256" key="6">
    <source>
        <dbReference type="ARBA" id="ARBA00023136"/>
    </source>
</evidence>
<evidence type="ECO:0000256" key="1">
    <source>
        <dbReference type="ARBA" id="ARBA00004196"/>
    </source>
</evidence>
<dbReference type="EMBL" id="JAAAUY010000293">
    <property type="protein sequence ID" value="KAF9331921.1"/>
    <property type="molecule type" value="Genomic_DNA"/>
</dbReference>
<keyword evidence="8" id="KW-0325">Glycoprotein</keyword>
<dbReference type="SMART" id="SM00768">
    <property type="entry name" value="X8"/>
    <property type="match status" value="1"/>
</dbReference>
<keyword evidence="4 10" id="KW-0336">GPI-anchor</keyword>
<keyword evidence="6 10" id="KW-0472">Membrane</keyword>
<comment type="function">
    <text evidence="10">Splits internally a 1,3-beta-glucan molecule and transfers the newly generated reducing end (the donor) to the non-reducing end of another 1,3-beta-glucan molecule (the acceptor) forming a 1,3-beta linkage, resulting in the elongation of 1,3-beta-glucan chains in the cell wall.</text>
</comment>
<reference evidence="12" key="1">
    <citation type="journal article" date="2020" name="Fungal Divers.">
        <title>Resolving the Mortierellaceae phylogeny through synthesis of multi-gene phylogenetics and phylogenomics.</title>
        <authorList>
            <person name="Vandepol N."/>
            <person name="Liber J."/>
            <person name="Desiro A."/>
            <person name="Na H."/>
            <person name="Kennedy M."/>
            <person name="Barry K."/>
            <person name="Grigoriev I.V."/>
            <person name="Miller A.N."/>
            <person name="O'Donnell K."/>
            <person name="Stajich J.E."/>
            <person name="Bonito G."/>
        </authorList>
    </citation>
    <scope>NUCLEOTIDE SEQUENCE</scope>
    <source>
        <strain evidence="12">NVP1</strain>
    </source>
</reference>
<evidence type="ECO:0000256" key="4">
    <source>
        <dbReference type="ARBA" id="ARBA00022622"/>
    </source>
</evidence>
<dbReference type="GO" id="GO:0042124">
    <property type="term" value="F:1,3-beta-glucanosyltransferase activity"/>
    <property type="evidence" value="ECO:0007669"/>
    <property type="project" value="TreeGrafter"/>
</dbReference>
<evidence type="ECO:0000256" key="8">
    <source>
        <dbReference type="ARBA" id="ARBA00023180"/>
    </source>
</evidence>
<protein>
    <recommendedName>
        <fullName evidence="10">1,3-beta-glucanosyltransferase</fullName>
        <ecNumber evidence="10">2.4.1.-</ecNumber>
    </recommendedName>
</protein>
<dbReference type="SUPFAM" id="SSF51445">
    <property type="entry name" value="(Trans)glycosidases"/>
    <property type="match status" value="1"/>
</dbReference>
<keyword evidence="10" id="KW-0808">Transferase</keyword>
<dbReference type="GO" id="GO:0031505">
    <property type="term" value="P:fungal-type cell wall organization"/>
    <property type="evidence" value="ECO:0007669"/>
    <property type="project" value="TreeGrafter"/>
</dbReference>
<accession>A0A9P5VLW0</accession>
<keyword evidence="13" id="KW-1185">Reference proteome</keyword>
<dbReference type="InterPro" id="IPR004886">
    <property type="entry name" value="Glucanosyltransferase"/>
</dbReference>
<feature type="domain" description="X8" evidence="11">
    <location>
        <begin position="343"/>
        <end position="435"/>
    </location>
</feature>
<comment type="caution">
    <text evidence="12">The sequence shown here is derived from an EMBL/GenBank/DDBJ whole genome shotgun (WGS) entry which is preliminary data.</text>
</comment>
<evidence type="ECO:0000259" key="11">
    <source>
        <dbReference type="SMART" id="SM00768"/>
    </source>
</evidence>
<dbReference type="InterPro" id="IPR017853">
    <property type="entry name" value="GH"/>
</dbReference>
<dbReference type="Gene3D" id="1.20.58.1040">
    <property type="match status" value="1"/>
</dbReference>
<evidence type="ECO:0000313" key="12">
    <source>
        <dbReference type="EMBL" id="KAF9331921.1"/>
    </source>
</evidence>